<organism evidence="2 3">
    <name type="scientific">Amycolatopsis rubida</name>
    <dbReference type="NCBI Taxonomy" id="112413"/>
    <lineage>
        <taxon>Bacteria</taxon>
        <taxon>Bacillati</taxon>
        <taxon>Actinomycetota</taxon>
        <taxon>Actinomycetes</taxon>
        <taxon>Pseudonocardiales</taxon>
        <taxon>Pseudonocardiaceae</taxon>
        <taxon>Amycolatopsis</taxon>
    </lineage>
</organism>
<keyword evidence="3" id="KW-1185">Reference proteome</keyword>
<protein>
    <submittedName>
        <fullName evidence="2">Uncharacterized protein</fullName>
    </submittedName>
</protein>
<evidence type="ECO:0000256" key="1">
    <source>
        <dbReference type="SAM" id="MobiDB-lite"/>
    </source>
</evidence>
<evidence type="ECO:0000313" key="3">
    <source>
        <dbReference type="Proteomes" id="UP000470404"/>
    </source>
</evidence>
<feature type="region of interest" description="Disordered" evidence="1">
    <location>
        <begin position="22"/>
        <end position="41"/>
    </location>
</feature>
<comment type="caution">
    <text evidence="2">The sequence shown here is derived from an EMBL/GenBank/DDBJ whole genome shotgun (WGS) entry which is preliminary data.</text>
</comment>
<sequence length="134" mass="15583">MAWEKILKSSYTILDLTRPRRPLQSKRGAAMSDQSNKTKNPLDIETFTIKPTVLKTVRLGKFRVGDPEPKFRVVYHTHDLENPNVISHHDVSVYHKDGTYELFRHFQSYSQQVHTLTVRFASAQAKSLEREQES</sequence>
<evidence type="ECO:0000313" key="2">
    <source>
        <dbReference type="EMBL" id="NEC54584.1"/>
    </source>
</evidence>
<reference evidence="2 3" key="1">
    <citation type="submission" date="2020-01" db="EMBL/GenBank/DDBJ databases">
        <title>Insect and environment-associated Actinomycetes.</title>
        <authorList>
            <person name="Currrie C."/>
            <person name="Chevrette M."/>
            <person name="Carlson C."/>
            <person name="Stubbendieck R."/>
            <person name="Wendt-Pienkowski E."/>
        </authorList>
    </citation>
    <scope>NUCLEOTIDE SEQUENCE [LARGE SCALE GENOMIC DNA]</scope>
    <source>
        <strain evidence="2 3">SID8386</strain>
    </source>
</reference>
<accession>A0ABX0BJF5</accession>
<dbReference type="EMBL" id="JAAGNC010000026">
    <property type="protein sequence ID" value="NEC54584.1"/>
    <property type="molecule type" value="Genomic_DNA"/>
</dbReference>
<proteinExistence type="predicted"/>
<name>A0ABX0BJF5_9PSEU</name>
<gene>
    <name evidence="2" type="ORF">G3I59_02945</name>
</gene>
<dbReference type="Proteomes" id="UP000470404">
    <property type="component" value="Unassembled WGS sequence"/>
</dbReference>